<dbReference type="GO" id="GO:0003735">
    <property type="term" value="F:structural constituent of ribosome"/>
    <property type="evidence" value="ECO:0007669"/>
    <property type="project" value="InterPro"/>
</dbReference>
<keyword evidence="2" id="KW-0694">RNA-binding</keyword>
<evidence type="ECO:0000256" key="3">
    <source>
        <dbReference type="ARBA" id="ARBA00022980"/>
    </source>
</evidence>
<dbReference type="GO" id="GO:1990904">
    <property type="term" value="C:ribonucleoprotein complex"/>
    <property type="evidence" value="ECO:0007669"/>
    <property type="project" value="UniProtKB-KW"/>
</dbReference>
<dbReference type="GO" id="GO:0005840">
    <property type="term" value="C:ribosome"/>
    <property type="evidence" value="ECO:0007669"/>
    <property type="project" value="UniProtKB-KW"/>
</dbReference>
<dbReference type="Pfam" id="PF01649">
    <property type="entry name" value="Ribosomal_S20p"/>
    <property type="match status" value="1"/>
</dbReference>
<keyword evidence="4" id="KW-0687">Ribonucleoprotein</keyword>
<dbReference type="GO" id="GO:0006412">
    <property type="term" value="P:translation"/>
    <property type="evidence" value="ECO:0007669"/>
    <property type="project" value="InterPro"/>
</dbReference>
<evidence type="ECO:0000256" key="6">
    <source>
        <dbReference type="ARBA" id="ARBA00035343"/>
    </source>
</evidence>
<dbReference type="InterPro" id="IPR036510">
    <property type="entry name" value="Ribosomal_bS20_sf"/>
</dbReference>
<dbReference type="InterPro" id="IPR002583">
    <property type="entry name" value="Ribosomal_bS20"/>
</dbReference>
<evidence type="ECO:0000256" key="2">
    <source>
        <dbReference type="ARBA" id="ARBA00022884"/>
    </source>
</evidence>
<evidence type="ECO:0000256" key="4">
    <source>
        <dbReference type="ARBA" id="ARBA00023274"/>
    </source>
</evidence>
<reference evidence="7 8" key="1">
    <citation type="submission" date="2017-09" db="EMBL/GenBank/DDBJ databases">
        <title>Depth-based differentiation of microbial function through sediment-hosted aquifers and enrichment of novel symbionts in the deep terrestrial subsurface.</title>
        <authorList>
            <person name="Probst A.J."/>
            <person name="Ladd B."/>
            <person name="Jarett J.K."/>
            <person name="Geller-Mcgrath D.E."/>
            <person name="Sieber C.M."/>
            <person name="Emerson J.B."/>
            <person name="Anantharaman K."/>
            <person name="Thomas B.C."/>
            <person name="Malmstrom R."/>
            <person name="Stieglmeier M."/>
            <person name="Klingl A."/>
            <person name="Woyke T."/>
            <person name="Ryan C.M."/>
            <person name="Banfield J.F."/>
        </authorList>
    </citation>
    <scope>NUCLEOTIDE SEQUENCE [LARGE SCALE GENOMIC DNA]</scope>
    <source>
        <strain evidence="7">CG11_big_fil_rev_8_21_14_0_20_40_12</strain>
    </source>
</reference>
<keyword evidence="3 7" id="KW-0689">Ribosomal protein</keyword>
<sequence length="75" mass="8487">MPIIVGAKKALRQSKKRYLLNSKKRLALKNLIKKFIKSKAKDDLSLLYSAADKAVKSGIIHKNKAKRIKSKLARL</sequence>
<dbReference type="Proteomes" id="UP000231371">
    <property type="component" value="Unassembled WGS sequence"/>
</dbReference>
<protein>
    <recommendedName>
        <fullName evidence="5">Small ribosomal subunit protein bS20</fullName>
    </recommendedName>
    <alternativeName>
        <fullName evidence="6">30S ribosomal protein S20</fullName>
    </alternativeName>
</protein>
<dbReference type="Gene3D" id="1.20.58.110">
    <property type="entry name" value="Ribosomal protein S20"/>
    <property type="match status" value="1"/>
</dbReference>
<evidence type="ECO:0000313" key="7">
    <source>
        <dbReference type="EMBL" id="PIQ69821.1"/>
    </source>
</evidence>
<name>A0A2H0KEX8_9BACT</name>
<dbReference type="EMBL" id="PCVI01000061">
    <property type="protein sequence ID" value="PIQ69821.1"/>
    <property type="molecule type" value="Genomic_DNA"/>
</dbReference>
<evidence type="ECO:0000313" key="8">
    <source>
        <dbReference type="Proteomes" id="UP000231371"/>
    </source>
</evidence>
<gene>
    <name evidence="7" type="ORF">COV89_03790</name>
</gene>
<dbReference type="AlphaFoldDB" id="A0A2H0KEX8"/>
<evidence type="ECO:0000256" key="1">
    <source>
        <dbReference type="ARBA" id="ARBA00022730"/>
    </source>
</evidence>
<accession>A0A2H0KEX8</accession>
<proteinExistence type="predicted"/>
<dbReference type="SUPFAM" id="SSF46992">
    <property type="entry name" value="Ribosomal protein S20"/>
    <property type="match status" value="1"/>
</dbReference>
<dbReference type="GO" id="GO:0019843">
    <property type="term" value="F:rRNA binding"/>
    <property type="evidence" value="ECO:0007669"/>
    <property type="project" value="UniProtKB-KW"/>
</dbReference>
<keyword evidence="1" id="KW-0699">rRNA-binding</keyword>
<comment type="caution">
    <text evidence="7">The sequence shown here is derived from an EMBL/GenBank/DDBJ whole genome shotgun (WGS) entry which is preliminary data.</text>
</comment>
<dbReference type="NCBIfam" id="TIGR00029">
    <property type="entry name" value="S20"/>
    <property type="match status" value="1"/>
</dbReference>
<evidence type="ECO:0000256" key="5">
    <source>
        <dbReference type="ARBA" id="ARBA00035136"/>
    </source>
</evidence>
<organism evidence="7 8">
    <name type="scientific">Candidatus Shapirobacteria bacterium CG11_big_fil_rev_8_21_14_0_20_40_12</name>
    <dbReference type="NCBI Taxonomy" id="1974889"/>
    <lineage>
        <taxon>Bacteria</taxon>
        <taxon>Candidatus Shapironibacteriota</taxon>
    </lineage>
</organism>